<dbReference type="InterPro" id="IPR012340">
    <property type="entry name" value="NA-bd_OB-fold"/>
</dbReference>
<reference evidence="7 8" key="1">
    <citation type="submission" date="2020-08" db="EMBL/GenBank/DDBJ databases">
        <title>Exploring microbial biodiversity for novel pathways involved in the catabolism of aromatic compounds derived from lignin.</title>
        <authorList>
            <person name="Elkins J."/>
        </authorList>
    </citation>
    <scope>NUCLEOTIDE SEQUENCE [LARGE SCALE GENOMIC DNA]</scope>
    <source>
        <strain evidence="7 8">B1D3A</strain>
    </source>
</reference>
<comment type="caution">
    <text evidence="7">The sequence shown here is derived from an EMBL/GenBank/DDBJ whole genome shotgun (WGS) entry which is preliminary data.</text>
</comment>
<evidence type="ECO:0000256" key="1">
    <source>
        <dbReference type="ARBA" id="ARBA00004141"/>
    </source>
</evidence>
<dbReference type="Gene3D" id="2.40.50.140">
    <property type="entry name" value="Nucleic acid-binding proteins"/>
    <property type="match status" value="1"/>
</dbReference>
<dbReference type="PANTHER" id="PTHR33507">
    <property type="entry name" value="INNER MEMBRANE PROTEIN YBBJ"/>
    <property type="match status" value="1"/>
</dbReference>
<dbReference type="RefSeq" id="WP_184152055.1">
    <property type="nucleotide sequence ID" value="NZ_JACHKA010000001.1"/>
</dbReference>
<name>A0ABR6NE24_9SPHN</name>
<evidence type="ECO:0000313" key="7">
    <source>
        <dbReference type="EMBL" id="MBB5985535.1"/>
    </source>
</evidence>
<keyword evidence="3 5" id="KW-1133">Transmembrane helix</keyword>
<keyword evidence="2 5" id="KW-0812">Transmembrane</keyword>
<feature type="transmembrane region" description="Helical" evidence="5">
    <location>
        <begin position="12"/>
        <end position="29"/>
    </location>
</feature>
<dbReference type="Proteomes" id="UP001138540">
    <property type="component" value="Unassembled WGS sequence"/>
</dbReference>
<evidence type="ECO:0000256" key="4">
    <source>
        <dbReference type="ARBA" id="ARBA00023136"/>
    </source>
</evidence>
<protein>
    <recommendedName>
        <fullName evidence="6">NfeD-like C-terminal domain-containing protein</fullName>
    </recommendedName>
</protein>
<comment type="subcellular location">
    <subcellularLocation>
        <location evidence="1">Membrane</location>
        <topology evidence="1">Multi-pass membrane protein</topology>
    </subcellularLocation>
</comment>
<accession>A0ABR6NE24</accession>
<proteinExistence type="predicted"/>
<evidence type="ECO:0000256" key="3">
    <source>
        <dbReference type="ARBA" id="ARBA00022989"/>
    </source>
</evidence>
<evidence type="ECO:0000259" key="6">
    <source>
        <dbReference type="Pfam" id="PF01957"/>
    </source>
</evidence>
<feature type="domain" description="NfeD-like C-terminal" evidence="6">
    <location>
        <begin position="94"/>
        <end position="148"/>
    </location>
</feature>
<keyword evidence="8" id="KW-1185">Reference proteome</keyword>
<dbReference type="PANTHER" id="PTHR33507:SF3">
    <property type="entry name" value="INNER MEMBRANE PROTEIN YBBJ"/>
    <property type="match status" value="1"/>
</dbReference>
<sequence length="163" mass="16990">MIGGLFGDIHPSIFWGILAVILAAAELLAPGVFLIWVSLAAALTAGAVLLLPIGEPFQWLAFAIFSALSISGGRLWYLARPVEPEDPLLNDRTARLIGRTVVVTQAISHGEGRVRVDDGSWPVSGPDASTGSYVRITGVAGSILTVEPVPETPGIASLPPGQT</sequence>
<gene>
    <name evidence="7" type="ORF">HNP60_001509</name>
</gene>
<dbReference type="InterPro" id="IPR002810">
    <property type="entry name" value="NfeD-like_C"/>
</dbReference>
<evidence type="ECO:0000256" key="5">
    <source>
        <dbReference type="SAM" id="Phobius"/>
    </source>
</evidence>
<evidence type="ECO:0000256" key="2">
    <source>
        <dbReference type="ARBA" id="ARBA00022692"/>
    </source>
</evidence>
<keyword evidence="4 5" id="KW-0472">Membrane</keyword>
<feature type="transmembrane region" description="Helical" evidence="5">
    <location>
        <begin position="34"/>
        <end position="53"/>
    </location>
</feature>
<dbReference type="Pfam" id="PF01957">
    <property type="entry name" value="NfeD"/>
    <property type="match status" value="1"/>
</dbReference>
<evidence type="ECO:0000313" key="8">
    <source>
        <dbReference type="Proteomes" id="UP001138540"/>
    </source>
</evidence>
<organism evidence="7 8">
    <name type="scientific">Sphingobium lignivorans</name>
    <dbReference type="NCBI Taxonomy" id="2735886"/>
    <lineage>
        <taxon>Bacteria</taxon>
        <taxon>Pseudomonadati</taxon>
        <taxon>Pseudomonadota</taxon>
        <taxon>Alphaproteobacteria</taxon>
        <taxon>Sphingomonadales</taxon>
        <taxon>Sphingomonadaceae</taxon>
        <taxon>Sphingobium</taxon>
    </lineage>
</organism>
<dbReference type="EMBL" id="JACHKA010000001">
    <property type="protein sequence ID" value="MBB5985535.1"/>
    <property type="molecule type" value="Genomic_DNA"/>
</dbReference>
<dbReference type="InterPro" id="IPR052165">
    <property type="entry name" value="Membrane_assoc_protease"/>
</dbReference>